<feature type="region of interest" description="Disordered" evidence="1">
    <location>
        <begin position="1"/>
        <end position="74"/>
    </location>
</feature>
<accession>A0ABM0N107</accession>
<evidence type="ECO:0000313" key="3">
    <source>
        <dbReference type="RefSeq" id="XP_006825948.1"/>
    </source>
</evidence>
<proteinExistence type="predicted"/>
<dbReference type="PANTHER" id="PTHR21436:SF2">
    <property type="entry name" value="COILED-COIL DOMAIN-CONTAINING PROTEIN 142"/>
    <property type="match status" value="1"/>
</dbReference>
<dbReference type="Proteomes" id="UP000694865">
    <property type="component" value="Unplaced"/>
</dbReference>
<evidence type="ECO:0000313" key="2">
    <source>
        <dbReference type="Proteomes" id="UP000694865"/>
    </source>
</evidence>
<name>A0ABM0N107_SACKO</name>
<feature type="compositionally biased region" description="Basic residues" evidence="1">
    <location>
        <begin position="11"/>
        <end position="20"/>
    </location>
</feature>
<dbReference type="InterPro" id="IPR026700">
    <property type="entry name" value="CCDC142"/>
</dbReference>
<sequence length="111" mass="12261">MEGAVQLLKQQPRRRTKVRRDHKDDCCSEYSTSTTATESHRNSLSGNSLLLPPTDGVGSSSDASGSDVLEGTLDDGAYYVPRRDEWLMLRVHTGNRWKIPLGCLNPSPNDS</sequence>
<dbReference type="RefSeq" id="XP_006825948.1">
    <property type="nucleotide sequence ID" value="XM_006825885.1"/>
</dbReference>
<reference evidence="3" key="1">
    <citation type="submission" date="2025-08" db="UniProtKB">
        <authorList>
            <consortium name="RefSeq"/>
        </authorList>
    </citation>
    <scope>IDENTIFICATION</scope>
    <source>
        <tissue evidence="3">Testes</tissue>
    </source>
</reference>
<gene>
    <name evidence="3" type="primary">LOC102805041</name>
</gene>
<organism evidence="2 3">
    <name type="scientific">Saccoglossus kowalevskii</name>
    <name type="common">Acorn worm</name>
    <dbReference type="NCBI Taxonomy" id="10224"/>
    <lineage>
        <taxon>Eukaryota</taxon>
        <taxon>Metazoa</taxon>
        <taxon>Hemichordata</taxon>
        <taxon>Enteropneusta</taxon>
        <taxon>Harrimaniidae</taxon>
        <taxon>Saccoglossus</taxon>
    </lineage>
</organism>
<dbReference type="GeneID" id="102805041"/>
<dbReference type="PANTHER" id="PTHR21436">
    <property type="entry name" value="COILED-COIL DOMAIN-CONTAINING PROTEIN 142"/>
    <property type="match status" value="1"/>
</dbReference>
<feature type="compositionally biased region" description="Low complexity" evidence="1">
    <location>
        <begin position="28"/>
        <end position="68"/>
    </location>
</feature>
<protein>
    <submittedName>
        <fullName evidence="3">Coiled-coil domain-containing protein 142-like</fullName>
    </submittedName>
</protein>
<keyword evidence="2" id="KW-1185">Reference proteome</keyword>
<evidence type="ECO:0000256" key="1">
    <source>
        <dbReference type="SAM" id="MobiDB-lite"/>
    </source>
</evidence>